<reference evidence="2" key="3">
    <citation type="submission" date="2025-09" db="UniProtKB">
        <authorList>
            <consortium name="Ensembl"/>
        </authorList>
    </citation>
    <scope>IDENTIFICATION</scope>
</reference>
<reference evidence="2" key="1">
    <citation type="submission" date="2019-06" db="EMBL/GenBank/DDBJ databases">
        <authorList>
            <consortium name="Wellcome Sanger Institute Data Sharing"/>
        </authorList>
    </citation>
    <scope>NUCLEOTIDE SEQUENCE [LARGE SCALE GENOMIC DNA]</scope>
</reference>
<dbReference type="AlphaFoldDB" id="A0A667Y0M0"/>
<dbReference type="InterPro" id="IPR013783">
    <property type="entry name" value="Ig-like_fold"/>
</dbReference>
<evidence type="ECO:0000313" key="3">
    <source>
        <dbReference type="Proteomes" id="UP000472263"/>
    </source>
</evidence>
<dbReference type="InParanoid" id="A0A667Y0M0"/>
<sequence>MDCRISEQRIGLPVIKLIGGASWGACVCLSVYLSDLSVSLPVCLSDCRSTCLSVCLSAVLFLVCPERGLSLELSPSGVEVLLSSNSSFSVVCSGWAQVLWRLPRDSVPEGVVLDNQGSSSVLQLHNATWRHSGRYICEEASSDETKELDIFIPGRGDEPAEHLICREGEEGTIPCVVSDPRLNVTLYERPGRAPVSGVTFQPGRGFTGRLNDTSYVCSATQGGEERESQVFYVFSIVGE</sequence>
<dbReference type="PANTHER" id="PTHR15360:SF4">
    <property type="entry name" value="PROTEIN KINASE DOMAIN-CONTAINING PROTEIN"/>
    <property type="match status" value="1"/>
</dbReference>
<dbReference type="InterPro" id="IPR036179">
    <property type="entry name" value="Ig-like_dom_sf"/>
</dbReference>
<keyword evidence="1" id="KW-0472">Membrane</keyword>
<dbReference type="GeneTree" id="ENSGT00940000178567"/>
<evidence type="ECO:0000256" key="1">
    <source>
        <dbReference type="SAM" id="Phobius"/>
    </source>
</evidence>
<dbReference type="InterPro" id="IPR042495">
    <property type="entry name" value="PDGFRL"/>
</dbReference>
<dbReference type="Gene3D" id="2.60.40.10">
    <property type="entry name" value="Immunoglobulins"/>
    <property type="match status" value="2"/>
</dbReference>
<dbReference type="PANTHER" id="PTHR15360">
    <property type="entry name" value="PLATELET-DERIVED GROWTH FACTOR RECEPTOR LIKE"/>
    <property type="match status" value="1"/>
</dbReference>
<name>A0A667Y0M0_9TELE</name>
<accession>A0A667Y0M0</accession>
<feature type="transmembrane region" description="Helical" evidence="1">
    <location>
        <begin position="12"/>
        <end position="33"/>
    </location>
</feature>
<keyword evidence="1" id="KW-0812">Transmembrane</keyword>
<dbReference type="Proteomes" id="UP000472263">
    <property type="component" value="Chromosome 14"/>
</dbReference>
<dbReference type="SUPFAM" id="SSF48726">
    <property type="entry name" value="Immunoglobulin"/>
    <property type="match status" value="1"/>
</dbReference>
<protein>
    <recommendedName>
        <fullName evidence="4">Ig-like domain-containing protein</fullName>
    </recommendedName>
</protein>
<keyword evidence="1" id="KW-1133">Transmembrane helix</keyword>
<evidence type="ECO:0000313" key="2">
    <source>
        <dbReference type="Ensembl" id="ENSMMDP00005017809.1"/>
    </source>
</evidence>
<organism evidence="2 3">
    <name type="scientific">Myripristis murdjan</name>
    <name type="common">pinecone soldierfish</name>
    <dbReference type="NCBI Taxonomy" id="586833"/>
    <lineage>
        <taxon>Eukaryota</taxon>
        <taxon>Metazoa</taxon>
        <taxon>Chordata</taxon>
        <taxon>Craniata</taxon>
        <taxon>Vertebrata</taxon>
        <taxon>Euteleostomi</taxon>
        <taxon>Actinopterygii</taxon>
        <taxon>Neopterygii</taxon>
        <taxon>Teleostei</taxon>
        <taxon>Neoteleostei</taxon>
        <taxon>Acanthomorphata</taxon>
        <taxon>Holocentriformes</taxon>
        <taxon>Holocentridae</taxon>
        <taxon>Myripristis</taxon>
    </lineage>
</organism>
<keyword evidence="3" id="KW-1185">Reference proteome</keyword>
<dbReference type="Ensembl" id="ENSMMDT00005018253.1">
    <property type="protein sequence ID" value="ENSMMDP00005017809.1"/>
    <property type="gene ID" value="ENSMMDG00005008928.1"/>
</dbReference>
<proteinExistence type="predicted"/>
<reference evidence="2" key="2">
    <citation type="submission" date="2025-08" db="UniProtKB">
        <authorList>
            <consortium name="Ensembl"/>
        </authorList>
    </citation>
    <scope>IDENTIFICATION</scope>
</reference>
<evidence type="ECO:0008006" key="4">
    <source>
        <dbReference type="Google" id="ProtNLM"/>
    </source>
</evidence>